<keyword evidence="2" id="KW-0472">Membrane</keyword>
<evidence type="ECO:0000256" key="1">
    <source>
        <dbReference type="SAM" id="MobiDB-lite"/>
    </source>
</evidence>
<evidence type="ECO:0000259" key="4">
    <source>
        <dbReference type="Pfam" id="PF09850"/>
    </source>
</evidence>
<protein>
    <submittedName>
        <fullName evidence="5">Membrane protein</fullName>
    </submittedName>
</protein>
<dbReference type="Pfam" id="PF09850">
    <property type="entry name" value="DotU"/>
    <property type="match status" value="1"/>
</dbReference>
<reference evidence="5 6" key="1">
    <citation type="submission" date="2014-07" db="EMBL/GenBank/DDBJ databases">
        <title>Unique and conserved regions in Vibrio harveyi and related species in comparison with the shrimp pathogen Vibrio harveyi CAIM 1792.</title>
        <authorList>
            <person name="Espinoza-Valles I."/>
            <person name="Vora G."/>
            <person name="Leekitcharoenphon P."/>
            <person name="Ussery D."/>
            <person name="Hoj L."/>
            <person name="Gomez-Gil B."/>
        </authorList>
    </citation>
    <scope>NUCLEOTIDE SEQUENCE [LARGE SCALE GENOMIC DNA]</scope>
    <source>
        <strain evidence="6">CAIM 1854 / LMG 25443</strain>
    </source>
</reference>
<keyword evidence="2" id="KW-0812">Transmembrane</keyword>
<dbReference type="InterPro" id="IPR017732">
    <property type="entry name" value="T4/T6SS_DotU"/>
</dbReference>
<feature type="domain" description="SPOR" evidence="3">
    <location>
        <begin position="336"/>
        <end position="388"/>
    </location>
</feature>
<feature type="compositionally biased region" description="Low complexity" evidence="1">
    <location>
        <begin position="320"/>
        <end position="333"/>
    </location>
</feature>
<comment type="caution">
    <text evidence="5">The sequence shown here is derived from an EMBL/GenBank/DDBJ whole genome shotgun (WGS) entry which is preliminary data.</text>
</comment>
<dbReference type="Pfam" id="PF05036">
    <property type="entry name" value="SPOR"/>
    <property type="match status" value="1"/>
</dbReference>
<dbReference type="NCBIfam" id="NF038228">
    <property type="entry name" value="IcmH_DotU_IVB"/>
    <property type="match status" value="1"/>
</dbReference>
<dbReference type="RefSeq" id="WP_020197582.1">
    <property type="nucleotide sequence ID" value="NZ_BAOH01000128.1"/>
</dbReference>
<evidence type="ECO:0000313" key="6">
    <source>
        <dbReference type="Proteomes" id="UP000031586"/>
    </source>
</evidence>
<evidence type="ECO:0000259" key="3">
    <source>
        <dbReference type="Pfam" id="PF05036"/>
    </source>
</evidence>
<name>A0A0C1W6J2_9VIBR</name>
<dbReference type="AlphaFoldDB" id="A0A0C1W6J2"/>
<sequence>MNYLDEDTLVWDSSENDFVSKDTDMPDVKWHSVNAAQANIGFLHHFDKAENQLINISSELLAVTLKINTLPEPEDITTLRHQLVASINEIKTKGAELTYPVAVIDKLCFLYAVVLDELIVYTDWGEKRGWENKTLLSELFGMRNGGELFFTVAEKAARQPHKLIDLLEVVYLFLNIGFKGQYRETGSEQLKSFTYRLEQILSQYRQAGGIYCHTKVSVPKTRKPTRKKRYLVTTLFFLTVIGLSVALTYFWYNKTKPQRARDFVQLGEYSQRYIESGRAEDIVYVSTEDDLKGNKVAVNTTQPPRPVPSQPKAVMPQAKTSTPETTSNPTTNPVADTDWLVQLATFSNLKNAEKFIAQLPTSNYQPVADNINSYVRVIVRCDNSEQAKTINNWYRENANVNGLVVHNKNKQSEVESQ</sequence>
<gene>
    <name evidence="5" type="ORF">H735_15755</name>
</gene>
<feature type="region of interest" description="Disordered" evidence="1">
    <location>
        <begin position="297"/>
        <end position="334"/>
    </location>
</feature>
<dbReference type="EMBL" id="JPRD01000025">
    <property type="protein sequence ID" value="KIF52027.1"/>
    <property type="molecule type" value="Genomic_DNA"/>
</dbReference>
<dbReference type="Proteomes" id="UP000031586">
    <property type="component" value="Unassembled WGS sequence"/>
</dbReference>
<dbReference type="GO" id="GO:0042834">
    <property type="term" value="F:peptidoglycan binding"/>
    <property type="evidence" value="ECO:0007669"/>
    <property type="project" value="InterPro"/>
</dbReference>
<dbReference type="Gene3D" id="1.25.40.590">
    <property type="entry name" value="Type IV / VI secretion system, DotU"/>
    <property type="match status" value="1"/>
</dbReference>
<dbReference type="InterPro" id="IPR007730">
    <property type="entry name" value="SPOR-like_dom"/>
</dbReference>
<dbReference type="InterPro" id="IPR038522">
    <property type="entry name" value="T4/T6SS_DotU_sf"/>
</dbReference>
<evidence type="ECO:0000256" key="2">
    <source>
        <dbReference type="SAM" id="Phobius"/>
    </source>
</evidence>
<organism evidence="5 6">
    <name type="scientific">Vibrio owensii CAIM 1854 = LMG 25443</name>
    <dbReference type="NCBI Taxonomy" id="1229493"/>
    <lineage>
        <taxon>Bacteria</taxon>
        <taxon>Pseudomonadati</taxon>
        <taxon>Pseudomonadota</taxon>
        <taxon>Gammaproteobacteria</taxon>
        <taxon>Vibrionales</taxon>
        <taxon>Vibrionaceae</taxon>
        <taxon>Vibrio</taxon>
    </lineage>
</organism>
<dbReference type="PANTHER" id="PTHR38033:SF1">
    <property type="entry name" value="DOTU FAMILY TYPE IV_VI SECRETION SYSTEM PROTEIN"/>
    <property type="match status" value="1"/>
</dbReference>
<keyword evidence="2" id="KW-1133">Transmembrane helix</keyword>
<accession>A0A0C1W6J2</accession>
<feature type="domain" description="Type IV / VI secretion system DotU" evidence="4">
    <location>
        <begin position="53"/>
        <end position="253"/>
    </location>
</feature>
<proteinExistence type="predicted"/>
<dbReference type="NCBIfam" id="TIGR03349">
    <property type="entry name" value="IV_VI_DotU"/>
    <property type="match status" value="1"/>
</dbReference>
<evidence type="ECO:0000313" key="5">
    <source>
        <dbReference type="EMBL" id="KIF52027.1"/>
    </source>
</evidence>
<dbReference type="InterPro" id="IPR036680">
    <property type="entry name" value="SPOR-like_sf"/>
</dbReference>
<dbReference type="PANTHER" id="PTHR38033">
    <property type="entry name" value="MEMBRANE PROTEIN-RELATED"/>
    <property type="match status" value="1"/>
</dbReference>
<dbReference type="SUPFAM" id="SSF110997">
    <property type="entry name" value="Sporulation related repeat"/>
    <property type="match status" value="1"/>
</dbReference>
<dbReference type="PATRIC" id="fig|1229493.5.peg.2300"/>
<feature type="transmembrane region" description="Helical" evidence="2">
    <location>
        <begin position="230"/>
        <end position="252"/>
    </location>
</feature>